<name>A0A916MZ29_9PROT</name>
<evidence type="ECO:0000313" key="1">
    <source>
        <dbReference type="EMBL" id="CAG4882499.1"/>
    </source>
</evidence>
<keyword evidence="2" id="KW-1185">Reference proteome</keyword>
<accession>A0A916MZ29</accession>
<dbReference type="EMBL" id="CAJQUM010000001">
    <property type="protein sequence ID" value="CAG4882499.1"/>
    <property type="molecule type" value="Genomic_DNA"/>
</dbReference>
<proteinExistence type="predicted"/>
<dbReference type="Proteomes" id="UP000742786">
    <property type="component" value="Unassembled WGS sequence"/>
</dbReference>
<gene>
    <name evidence="1" type="ORF">GTOL_10381</name>
</gene>
<dbReference type="AlphaFoldDB" id="A0A916MZ29"/>
<evidence type="ECO:0000313" key="2">
    <source>
        <dbReference type="Proteomes" id="UP000742786"/>
    </source>
</evidence>
<comment type="caution">
    <text evidence="1">The sequence shown here is derived from an EMBL/GenBank/DDBJ whole genome shotgun (WGS) entry which is preliminary data.</text>
</comment>
<dbReference type="RefSeq" id="WP_220634565.1">
    <property type="nucleotide sequence ID" value="NZ_CAJQUM010000001.1"/>
</dbReference>
<organism evidence="1 2">
    <name type="scientific">Georgfuchsia toluolica</name>
    <dbReference type="NCBI Taxonomy" id="424218"/>
    <lineage>
        <taxon>Bacteria</taxon>
        <taxon>Pseudomonadati</taxon>
        <taxon>Pseudomonadota</taxon>
        <taxon>Betaproteobacteria</taxon>
        <taxon>Nitrosomonadales</taxon>
        <taxon>Sterolibacteriaceae</taxon>
        <taxon>Georgfuchsia</taxon>
    </lineage>
</organism>
<reference evidence="1" key="1">
    <citation type="submission" date="2021-04" db="EMBL/GenBank/DDBJ databases">
        <authorList>
            <person name="Hornung B."/>
        </authorList>
    </citation>
    <scope>NUCLEOTIDE SEQUENCE</scope>
    <source>
        <strain evidence="1">G5G6</strain>
    </source>
</reference>
<protein>
    <submittedName>
        <fullName evidence="1">ATPase with chaperone activity</fullName>
    </submittedName>
</protein>
<sequence length="105" mass="11921">MTIDNQIEIPQSFMDMYVTPGHDRPNAPQEVVVARYELCEDMACLLAGQAQTLMDKDNLSEREVLLRCHQGLLADALALTEKEALWVMYRLAELLEWTPLVLDAS</sequence>